<dbReference type="Proteomes" id="UP000790377">
    <property type="component" value="Unassembled WGS sequence"/>
</dbReference>
<comment type="caution">
    <text evidence="1">The sequence shown here is derived from an EMBL/GenBank/DDBJ whole genome shotgun (WGS) entry which is preliminary data.</text>
</comment>
<organism evidence="1 2">
    <name type="scientific">Hygrophoropsis aurantiaca</name>
    <dbReference type="NCBI Taxonomy" id="72124"/>
    <lineage>
        <taxon>Eukaryota</taxon>
        <taxon>Fungi</taxon>
        <taxon>Dikarya</taxon>
        <taxon>Basidiomycota</taxon>
        <taxon>Agaricomycotina</taxon>
        <taxon>Agaricomycetes</taxon>
        <taxon>Agaricomycetidae</taxon>
        <taxon>Boletales</taxon>
        <taxon>Coniophorineae</taxon>
        <taxon>Hygrophoropsidaceae</taxon>
        <taxon>Hygrophoropsis</taxon>
    </lineage>
</organism>
<protein>
    <submittedName>
        <fullName evidence="1">Uncharacterized protein</fullName>
    </submittedName>
</protein>
<accession>A0ACB7ZUB4</accession>
<reference evidence="1" key="1">
    <citation type="journal article" date="2021" name="New Phytol.">
        <title>Evolutionary innovations through gain and loss of genes in the ectomycorrhizal Boletales.</title>
        <authorList>
            <person name="Wu G."/>
            <person name="Miyauchi S."/>
            <person name="Morin E."/>
            <person name="Kuo A."/>
            <person name="Drula E."/>
            <person name="Varga T."/>
            <person name="Kohler A."/>
            <person name="Feng B."/>
            <person name="Cao Y."/>
            <person name="Lipzen A."/>
            <person name="Daum C."/>
            <person name="Hundley H."/>
            <person name="Pangilinan J."/>
            <person name="Johnson J."/>
            <person name="Barry K."/>
            <person name="LaButti K."/>
            <person name="Ng V."/>
            <person name="Ahrendt S."/>
            <person name="Min B."/>
            <person name="Choi I.G."/>
            <person name="Park H."/>
            <person name="Plett J.M."/>
            <person name="Magnuson J."/>
            <person name="Spatafora J.W."/>
            <person name="Nagy L.G."/>
            <person name="Henrissat B."/>
            <person name="Grigoriev I.V."/>
            <person name="Yang Z.L."/>
            <person name="Xu J."/>
            <person name="Martin F.M."/>
        </authorList>
    </citation>
    <scope>NUCLEOTIDE SEQUENCE</scope>
    <source>
        <strain evidence="1">ATCC 28755</strain>
    </source>
</reference>
<dbReference type="EMBL" id="MU268521">
    <property type="protein sequence ID" value="KAH7904323.1"/>
    <property type="molecule type" value="Genomic_DNA"/>
</dbReference>
<keyword evidence="2" id="KW-1185">Reference proteome</keyword>
<gene>
    <name evidence="1" type="ORF">BJ138DRAFT_1119528</name>
</gene>
<evidence type="ECO:0000313" key="1">
    <source>
        <dbReference type="EMBL" id="KAH7904323.1"/>
    </source>
</evidence>
<name>A0ACB7ZUB4_9AGAM</name>
<evidence type="ECO:0000313" key="2">
    <source>
        <dbReference type="Proteomes" id="UP000790377"/>
    </source>
</evidence>
<sequence>MPHAGGMGYIVRAAPGSFLPDAPAIHFSGQQRSAYKPAGQWRDLVDFPEDLQCGKLYIVDVRGRVKIHTHCYEAVDLDGLRRKGKQMADTYSQTPSLQLSNEFQFPIAAHNETYLVLDLLKQAYDPGHNPAAAIFGDVERPFNSWYLLFEAQQVYFYGSWARTTALDSFEKDTMQPPAPKQVWIDGIPQLESPYVSEKPASVRRPPLPRTPTKKPQQRSHMTASQDPTARPGEVQVRLCRTRKYQQFFARTGGAIQQVYSATDSLGGVVVVKDGVFVWHGAHSNCLSDLATAGDAEWIDLEGGSIS</sequence>
<proteinExistence type="predicted"/>